<feature type="DNA-binding region" description="H-T-H motif" evidence="4">
    <location>
        <begin position="37"/>
        <end position="56"/>
    </location>
</feature>
<evidence type="ECO:0000256" key="2">
    <source>
        <dbReference type="ARBA" id="ARBA00023125"/>
    </source>
</evidence>
<evidence type="ECO:0000313" key="7">
    <source>
        <dbReference type="EMBL" id="RPA32373.1"/>
    </source>
</evidence>
<dbReference type="EMBL" id="CP034073">
    <property type="protein sequence ID" value="AZG34277.1"/>
    <property type="molecule type" value="Genomic_DNA"/>
</dbReference>
<accession>A0A3N4E2N1</accession>
<evidence type="ECO:0000313" key="8">
    <source>
        <dbReference type="Proteomes" id="UP000273778"/>
    </source>
</evidence>
<dbReference type="InterPro" id="IPR011075">
    <property type="entry name" value="TetR_C"/>
</dbReference>
<proteinExistence type="predicted"/>
<keyword evidence="3" id="KW-0804">Transcription</keyword>
<protein>
    <submittedName>
        <fullName evidence="7">TetR/AcrR family transcriptional regulator</fullName>
    </submittedName>
</protein>
<dbReference type="PROSITE" id="PS50977">
    <property type="entry name" value="HTH_TETR_2"/>
    <property type="match status" value="1"/>
</dbReference>
<dbReference type="InterPro" id="IPR009057">
    <property type="entry name" value="Homeodomain-like_sf"/>
</dbReference>
<dbReference type="Gene3D" id="1.10.357.10">
    <property type="entry name" value="Tetracycline Repressor, domain 2"/>
    <property type="match status" value="1"/>
</dbReference>
<keyword evidence="2 4" id="KW-0238">DNA-binding</keyword>
<dbReference type="OrthoDB" id="270177at2"/>
<reference evidence="6 8" key="1">
    <citation type="submission" date="2018-11" db="EMBL/GenBank/DDBJ databases">
        <title>Shewanella sp. M2.</title>
        <authorList>
            <person name="Hwang Y.J."/>
            <person name="Hwang C.Y."/>
        </authorList>
    </citation>
    <scope>NUCLEOTIDE SEQUENCE [LARGE SCALE GENOMIC DNA]</scope>
    <source>
        <strain evidence="6 8">M2</strain>
    </source>
</reference>
<dbReference type="PANTHER" id="PTHR47506:SF1">
    <property type="entry name" value="HTH-TYPE TRANSCRIPTIONAL REGULATOR YJDC"/>
    <property type="match status" value="1"/>
</dbReference>
<dbReference type="EMBL" id="RKKB01000003">
    <property type="protein sequence ID" value="RPA32373.1"/>
    <property type="molecule type" value="Genomic_DNA"/>
</dbReference>
<evidence type="ECO:0000256" key="3">
    <source>
        <dbReference type="ARBA" id="ARBA00023163"/>
    </source>
</evidence>
<sequence length="207" mass="22734">MTITKAACVGRPRGFDIDLALEQALNVFWRHGYEGTSLNELTEAMGIKKPSLYAAFGNKEQLFLKAIDLYENRPDSLFNTAFKHQYVADVVRGLLLGAAAKFTDCSHPQGCALINSTLSCSEASESIKQAVLERKAQHKLQLIARFEQAKHQGELNADCQPEVLARFISTLFQGMSIQASEGASIEELQQVASMAIAGILILYVNPK</sequence>
<dbReference type="SUPFAM" id="SSF48498">
    <property type="entry name" value="Tetracyclin repressor-like, C-terminal domain"/>
    <property type="match status" value="1"/>
</dbReference>
<evidence type="ECO:0000256" key="4">
    <source>
        <dbReference type="PROSITE-ProRule" id="PRU00335"/>
    </source>
</evidence>
<evidence type="ECO:0000256" key="1">
    <source>
        <dbReference type="ARBA" id="ARBA00023015"/>
    </source>
</evidence>
<evidence type="ECO:0000259" key="5">
    <source>
        <dbReference type="PROSITE" id="PS50977"/>
    </source>
</evidence>
<dbReference type="InterPro" id="IPR001647">
    <property type="entry name" value="HTH_TetR"/>
</dbReference>
<dbReference type="Gene3D" id="1.10.10.60">
    <property type="entry name" value="Homeodomain-like"/>
    <property type="match status" value="1"/>
</dbReference>
<reference evidence="9" key="2">
    <citation type="submission" date="2018-11" db="EMBL/GenBank/DDBJ databases">
        <title>Shewanella sp. R106.</title>
        <authorList>
            <person name="Hwang Y.J."/>
            <person name="Hwang C.Y."/>
        </authorList>
    </citation>
    <scope>NUCLEOTIDE SEQUENCE [LARGE SCALE GENOMIC DNA]</scope>
    <source>
        <strain evidence="9">R106</strain>
    </source>
</reference>
<dbReference type="KEGG" id="spsr:EGC80_04605"/>
<reference evidence="7" key="3">
    <citation type="submission" date="2018-11" db="EMBL/GenBank/DDBJ databases">
        <authorList>
            <person name="Hwang Y.J."/>
            <person name="Hwang C.Y."/>
        </authorList>
    </citation>
    <scope>NUCLEOTIDE SEQUENCE</scope>
    <source>
        <strain evidence="7">R106</strain>
    </source>
</reference>
<dbReference type="Pfam" id="PF16925">
    <property type="entry name" value="TetR_C_13"/>
    <property type="match status" value="1"/>
</dbReference>
<feature type="domain" description="HTH tetR-type" evidence="5">
    <location>
        <begin position="14"/>
        <end position="74"/>
    </location>
</feature>
<dbReference type="SUPFAM" id="SSF46689">
    <property type="entry name" value="Homeodomain-like"/>
    <property type="match status" value="1"/>
</dbReference>
<organism evidence="7 9">
    <name type="scientific">Shewanella psychromarinicola</name>
    <dbReference type="NCBI Taxonomy" id="2487742"/>
    <lineage>
        <taxon>Bacteria</taxon>
        <taxon>Pseudomonadati</taxon>
        <taxon>Pseudomonadota</taxon>
        <taxon>Gammaproteobacteria</taxon>
        <taxon>Alteromonadales</taxon>
        <taxon>Shewanellaceae</taxon>
        <taxon>Shewanella</taxon>
    </lineage>
</organism>
<dbReference type="AlphaFoldDB" id="A0A3N4E2N1"/>
<dbReference type="PRINTS" id="PR00455">
    <property type="entry name" value="HTHTETR"/>
</dbReference>
<dbReference type="RefSeq" id="WP_124012886.1">
    <property type="nucleotide sequence ID" value="NZ_CP034073.1"/>
</dbReference>
<dbReference type="Proteomes" id="UP000278855">
    <property type="component" value="Unassembled WGS sequence"/>
</dbReference>
<dbReference type="Pfam" id="PF00440">
    <property type="entry name" value="TetR_N"/>
    <property type="match status" value="1"/>
</dbReference>
<dbReference type="InterPro" id="IPR036271">
    <property type="entry name" value="Tet_transcr_reg_TetR-rel_C_sf"/>
</dbReference>
<keyword evidence="1" id="KW-0805">Transcription regulation</keyword>
<evidence type="ECO:0000313" key="6">
    <source>
        <dbReference type="EMBL" id="AZG34277.1"/>
    </source>
</evidence>
<dbReference type="PANTHER" id="PTHR47506">
    <property type="entry name" value="TRANSCRIPTIONAL REGULATORY PROTEIN"/>
    <property type="match status" value="1"/>
</dbReference>
<name>A0A3N4E2N1_9GAMM</name>
<dbReference type="Proteomes" id="UP000273778">
    <property type="component" value="Chromosome"/>
</dbReference>
<dbReference type="GO" id="GO:0003677">
    <property type="term" value="F:DNA binding"/>
    <property type="evidence" value="ECO:0007669"/>
    <property type="project" value="UniProtKB-UniRule"/>
</dbReference>
<keyword evidence="8" id="KW-1185">Reference proteome</keyword>
<evidence type="ECO:0000313" key="9">
    <source>
        <dbReference type="Proteomes" id="UP000278855"/>
    </source>
</evidence>
<gene>
    <name evidence="7" type="ORF">EGC77_11210</name>
    <name evidence="6" type="ORF">EGC80_04605</name>
</gene>